<dbReference type="PANTHER" id="PTHR13173">
    <property type="entry name" value="WW DOMAIN BINDING PROTEIN 4"/>
    <property type="match status" value="1"/>
</dbReference>
<proteinExistence type="predicted"/>
<evidence type="ECO:0000313" key="4">
    <source>
        <dbReference type="EMBL" id="CAD8584971.1"/>
    </source>
</evidence>
<gene>
    <name evidence="3" type="ORF">OMED0929_LOCUS5203</name>
    <name evidence="4" type="ORF">OMED0929_LOCUS5205</name>
</gene>
<accession>A0A6U0BWS5</accession>
<feature type="region of interest" description="Disordered" evidence="1">
    <location>
        <begin position="90"/>
        <end position="109"/>
    </location>
</feature>
<dbReference type="AlphaFoldDB" id="A0A6U0BWS5"/>
<feature type="region of interest" description="Disordered" evidence="1">
    <location>
        <begin position="242"/>
        <end position="262"/>
    </location>
</feature>
<dbReference type="EMBL" id="HBEW01006146">
    <property type="protein sequence ID" value="CAD8584968.1"/>
    <property type="molecule type" value="Transcribed_RNA"/>
</dbReference>
<protein>
    <recommendedName>
        <fullName evidence="2">U1-type domain-containing protein</fullName>
    </recommendedName>
</protein>
<dbReference type="EMBL" id="HBEW01006148">
    <property type="protein sequence ID" value="CAD8584971.1"/>
    <property type="molecule type" value="Transcribed_RNA"/>
</dbReference>
<feature type="compositionally biased region" description="Polar residues" evidence="1">
    <location>
        <begin position="242"/>
        <end position="255"/>
    </location>
</feature>
<dbReference type="InterPro" id="IPR040023">
    <property type="entry name" value="WBP4"/>
</dbReference>
<dbReference type="Pfam" id="PF17780">
    <property type="entry name" value="OCRE"/>
    <property type="match status" value="1"/>
</dbReference>
<evidence type="ECO:0000256" key="1">
    <source>
        <dbReference type="SAM" id="MobiDB-lite"/>
    </source>
</evidence>
<sequence>MADEYFSASRADWCALCKCFIQPHGNAKRMHEQSEKHKKNVERKLKDIKHKTIAEAKEADKMKKTLAEIEAKAAQAYAADLAAEGRLTEAAAVRPQPKGAGARLREQEANAKRELEEAIERELHAREEAEYRATQTLGAWKFDDRSSYYWHAKSACYFDPKTRLYFNNGTKAWSKTAPQGAPPPPSVNSSTTTPGSQSEQYALGPYARGTVNLAAPAPAQKQSTYPTPTAAYAIAAAKSIQRSTASDKPAPSSSAGGEKNKSVSTSAFNLGYGTNHPKFEAAKARTQAGAIRTLAATGGQTFDAKLGGGLGYTTTSTTSDVSRKRPAVALNKKVDKAELEALKRREAARARVEARTKKSFGLG</sequence>
<dbReference type="GO" id="GO:0071011">
    <property type="term" value="C:precatalytic spliceosome"/>
    <property type="evidence" value="ECO:0007669"/>
    <property type="project" value="TreeGrafter"/>
</dbReference>
<dbReference type="PANTHER" id="PTHR13173:SF10">
    <property type="entry name" value="WW DOMAIN-BINDING PROTEIN 4"/>
    <property type="match status" value="1"/>
</dbReference>
<dbReference type="GO" id="GO:0008270">
    <property type="term" value="F:zinc ion binding"/>
    <property type="evidence" value="ECO:0007669"/>
    <property type="project" value="InterPro"/>
</dbReference>
<dbReference type="CDD" id="cd16165">
    <property type="entry name" value="OCRE_ZOP1_plant"/>
    <property type="match status" value="1"/>
</dbReference>
<evidence type="ECO:0000313" key="3">
    <source>
        <dbReference type="EMBL" id="CAD8584968.1"/>
    </source>
</evidence>
<dbReference type="InterPro" id="IPR003604">
    <property type="entry name" value="Matrin/U1-like-C_Znf_C2H2"/>
</dbReference>
<dbReference type="GO" id="GO:0003723">
    <property type="term" value="F:RNA binding"/>
    <property type="evidence" value="ECO:0007669"/>
    <property type="project" value="TreeGrafter"/>
</dbReference>
<dbReference type="InterPro" id="IPR041591">
    <property type="entry name" value="OCRE"/>
</dbReference>
<name>A0A6U0BWS5_9CHLO</name>
<dbReference type="GO" id="GO:0000398">
    <property type="term" value="P:mRNA splicing, via spliceosome"/>
    <property type="evidence" value="ECO:0007669"/>
    <property type="project" value="InterPro"/>
</dbReference>
<dbReference type="InterPro" id="IPR035622">
    <property type="entry name" value="ZOP1_OCRE"/>
</dbReference>
<feature type="region of interest" description="Disordered" evidence="1">
    <location>
        <begin position="174"/>
        <end position="201"/>
    </location>
</feature>
<reference evidence="4" key="1">
    <citation type="submission" date="2021-01" db="EMBL/GenBank/DDBJ databases">
        <authorList>
            <person name="Corre E."/>
            <person name="Pelletier E."/>
            <person name="Niang G."/>
            <person name="Scheremetjew M."/>
            <person name="Finn R."/>
            <person name="Kale V."/>
            <person name="Holt S."/>
            <person name="Cochrane G."/>
            <person name="Meng A."/>
            <person name="Brown T."/>
            <person name="Cohen L."/>
        </authorList>
    </citation>
    <scope>NUCLEOTIDE SEQUENCE</scope>
    <source>
        <strain evidence="4">Clade-D-RCC2572</strain>
    </source>
</reference>
<organism evidence="4">
    <name type="scientific">Ostreococcus mediterraneus</name>
    <dbReference type="NCBI Taxonomy" id="1486918"/>
    <lineage>
        <taxon>Eukaryota</taxon>
        <taxon>Viridiplantae</taxon>
        <taxon>Chlorophyta</taxon>
        <taxon>Mamiellophyceae</taxon>
        <taxon>Mamiellales</taxon>
        <taxon>Bathycoccaceae</taxon>
        <taxon>Ostreococcus</taxon>
    </lineage>
</organism>
<evidence type="ECO:0000259" key="2">
    <source>
        <dbReference type="SMART" id="SM00451"/>
    </source>
</evidence>
<dbReference type="SMART" id="SM00451">
    <property type="entry name" value="ZnF_U1"/>
    <property type="match status" value="1"/>
</dbReference>
<feature type="domain" description="U1-type" evidence="2">
    <location>
        <begin position="9"/>
        <end position="44"/>
    </location>
</feature>